<sequence>MLTGVIISLLALVLLAFFLIYKKQMLIKMFTFNISAHANEFSQQLEQTADIAVKRLEDEAMQLELLLEEAEAKMAMLNRQVEEANKTIQQLNGLGRKQVPAAIEQNQIIPAAGINGITGTAEQPETVSAFAKTVTADSKPMPPEPVNHERHRIIMAMADQGYNVTEIAKATGSGKGEIMLLLQLHKK</sequence>
<organism evidence="3 4">
    <name type="scientific">Sporomusa termitida</name>
    <dbReference type="NCBI Taxonomy" id="2377"/>
    <lineage>
        <taxon>Bacteria</taxon>
        <taxon>Bacillati</taxon>
        <taxon>Bacillota</taxon>
        <taxon>Negativicutes</taxon>
        <taxon>Selenomonadales</taxon>
        <taxon>Sporomusaceae</taxon>
        <taxon>Sporomusa</taxon>
    </lineage>
</organism>
<name>A0A517DT49_9FIRM</name>
<dbReference type="OrthoDB" id="1682562at2"/>
<accession>A0A517DT49</accession>
<keyword evidence="2" id="KW-0472">Membrane</keyword>
<proteinExistence type="predicted"/>
<dbReference type="Pfam" id="PF19610">
    <property type="entry name" value="DUF6115"/>
    <property type="match status" value="1"/>
</dbReference>
<keyword evidence="1" id="KW-0175">Coiled coil</keyword>
<dbReference type="Proteomes" id="UP000320776">
    <property type="component" value="Chromosome"/>
</dbReference>
<dbReference type="InterPro" id="IPR046118">
    <property type="entry name" value="DUF6115"/>
</dbReference>
<gene>
    <name evidence="3" type="ORF">SPTER_18490</name>
</gene>
<keyword evidence="4" id="KW-1185">Reference proteome</keyword>
<protein>
    <submittedName>
        <fullName evidence="3">Uncharacterized protein</fullName>
    </submittedName>
</protein>
<evidence type="ECO:0000313" key="4">
    <source>
        <dbReference type="Proteomes" id="UP000320776"/>
    </source>
</evidence>
<evidence type="ECO:0000256" key="1">
    <source>
        <dbReference type="SAM" id="Coils"/>
    </source>
</evidence>
<dbReference type="EMBL" id="CP036259">
    <property type="protein sequence ID" value="QDR80521.1"/>
    <property type="molecule type" value="Genomic_DNA"/>
</dbReference>
<keyword evidence="2" id="KW-1133">Transmembrane helix</keyword>
<evidence type="ECO:0000313" key="3">
    <source>
        <dbReference type="EMBL" id="QDR80521.1"/>
    </source>
</evidence>
<dbReference type="KEGG" id="sted:SPTER_18490"/>
<feature type="transmembrane region" description="Helical" evidence="2">
    <location>
        <begin position="6"/>
        <end position="21"/>
    </location>
</feature>
<reference evidence="3 4" key="1">
    <citation type="submission" date="2019-02" db="EMBL/GenBank/DDBJ databases">
        <title>Closed genome of Sporomusa termitida DSM 4440.</title>
        <authorList>
            <person name="Poehlein A."/>
            <person name="Daniel R."/>
        </authorList>
    </citation>
    <scope>NUCLEOTIDE SEQUENCE [LARGE SCALE GENOMIC DNA]</scope>
    <source>
        <strain evidence="3 4">DSM 4440</strain>
    </source>
</reference>
<evidence type="ECO:0000256" key="2">
    <source>
        <dbReference type="SAM" id="Phobius"/>
    </source>
</evidence>
<feature type="coiled-coil region" evidence="1">
    <location>
        <begin position="53"/>
        <end position="94"/>
    </location>
</feature>
<dbReference type="AlphaFoldDB" id="A0A517DT49"/>
<keyword evidence="2" id="KW-0812">Transmembrane</keyword>